<dbReference type="EMBL" id="BDGG01000013">
    <property type="protein sequence ID" value="GAV06137.1"/>
    <property type="molecule type" value="Genomic_DNA"/>
</dbReference>
<comment type="caution">
    <text evidence="2">The sequence shown here is derived from an EMBL/GenBank/DDBJ whole genome shotgun (WGS) entry which is preliminary data.</text>
</comment>
<feature type="chain" id="PRO_5008898957" evidence="1">
    <location>
        <begin position="23"/>
        <end position="114"/>
    </location>
</feature>
<evidence type="ECO:0000313" key="3">
    <source>
        <dbReference type="Proteomes" id="UP000186922"/>
    </source>
</evidence>
<accession>A0A1D1VXH6</accession>
<organism evidence="2 3">
    <name type="scientific">Ramazzottius varieornatus</name>
    <name type="common">Water bear</name>
    <name type="synonym">Tardigrade</name>
    <dbReference type="NCBI Taxonomy" id="947166"/>
    <lineage>
        <taxon>Eukaryota</taxon>
        <taxon>Metazoa</taxon>
        <taxon>Ecdysozoa</taxon>
        <taxon>Tardigrada</taxon>
        <taxon>Eutardigrada</taxon>
        <taxon>Parachela</taxon>
        <taxon>Hypsibioidea</taxon>
        <taxon>Ramazzottiidae</taxon>
        <taxon>Ramazzottius</taxon>
    </lineage>
</organism>
<reference evidence="2 3" key="1">
    <citation type="journal article" date="2016" name="Nat. Commun.">
        <title>Extremotolerant tardigrade genome and improved radiotolerance of human cultured cells by tardigrade-unique protein.</title>
        <authorList>
            <person name="Hashimoto T."/>
            <person name="Horikawa D.D."/>
            <person name="Saito Y."/>
            <person name="Kuwahara H."/>
            <person name="Kozuka-Hata H."/>
            <person name="Shin-I T."/>
            <person name="Minakuchi Y."/>
            <person name="Ohishi K."/>
            <person name="Motoyama A."/>
            <person name="Aizu T."/>
            <person name="Enomoto A."/>
            <person name="Kondo K."/>
            <person name="Tanaka S."/>
            <person name="Hara Y."/>
            <person name="Koshikawa S."/>
            <person name="Sagara H."/>
            <person name="Miura T."/>
            <person name="Yokobori S."/>
            <person name="Miyagawa K."/>
            <person name="Suzuki Y."/>
            <person name="Kubo T."/>
            <person name="Oyama M."/>
            <person name="Kohara Y."/>
            <person name="Fujiyama A."/>
            <person name="Arakawa K."/>
            <person name="Katayama T."/>
            <person name="Toyoda A."/>
            <person name="Kunieda T."/>
        </authorList>
    </citation>
    <scope>NUCLEOTIDE SEQUENCE [LARGE SCALE GENOMIC DNA]</scope>
    <source>
        <strain evidence="2 3">YOKOZUNA-1</strain>
    </source>
</reference>
<sequence length="114" mass="12373">MASFRAVHQLAVAMLLFTCVAGLTTKEGTEYASNGLRVVKLKHFMPKIAIPNWMFRHAAFDVGPRTEGANAEGSEPVDLDFLGPLREPVYGLAVEPVLVFSASGRAKTGYLRHG</sequence>
<evidence type="ECO:0000313" key="2">
    <source>
        <dbReference type="EMBL" id="GAV06137.1"/>
    </source>
</evidence>
<feature type="signal peptide" evidence="1">
    <location>
        <begin position="1"/>
        <end position="22"/>
    </location>
</feature>
<keyword evidence="1" id="KW-0732">Signal</keyword>
<dbReference type="AlphaFoldDB" id="A0A1D1VXH6"/>
<dbReference type="Proteomes" id="UP000186922">
    <property type="component" value="Unassembled WGS sequence"/>
</dbReference>
<protein>
    <submittedName>
        <fullName evidence="2">Uncharacterized protein</fullName>
    </submittedName>
</protein>
<proteinExistence type="predicted"/>
<gene>
    <name evidence="2" type="primary">RvY_16168-1</name>
    <name evidence="2" type="synonym">RvY_16168.1</name>
    <name evidence="2" type="ORF">RvY_16168</name>
</gene>
<name>A0A1D1VXH6_RAMVA</name>
<evidence type="ECO:0000256" key="1">
    <source>
        <dbReference type="SAM" id="SignalP"/>
    </source>
</evidence>
<keyword evidence="3" id="KW-1185">Reference proteome</keyword>